<proteinExistence type="inferred from homology"/>
<evidence type="ECO:0000259" key="13">
    <source>
        <dbReference type="Pfam" id="PF02225"/>
    </source>
</evidence>
<keyword evidence="8" id="KW-0378">Hydrolase</keyword>
<evidence type="ECO:0000256" key="4">
    <source>
        <dbReference type="ARBA" id="ARBA00022670"/>
    </source>
</evidence>
<dbReference type="AlphaFoldDB" id="S8C621"/>
<dbReference type="PANTHER" id="PTHR12174">
    <property type="entry name" value="SIGNAL PEPTIDE PEPTIDASE"/>
    <property type="match status" value="1"/>
</dbReference>
<dbReference type="InterPro" id="IPR003137">
    <property type="entry name" value="PA_domain"/>
</dbReference>
<evidence type="ECO:0000256" key="7">
    <source>
        <dbReference type="ARBA" id="ARBA00022753"/>
    </source>
</evidence>
<dbReference type="OrthoDB" id="29661at2759"/>
<evidence type="ECO:0000256" key="8">
    <source>
        <dbReference type="ARBA" id="ARBA00022801"/>
    </source>
</evidence>
<dbReference type="InterPro" id="IPR006639">
    <property type="entry name" value="Preselin/SPP"/>
</dbReference>
<evidence type="ECO:0000256" key="12">
    <source>
        <dbReference type="SAM" id="Phobius"/>
    </source>
</evidence>
<dbReference type="Pfam" id="PF04258">
    <property type="entry name" value="Peptidase_A22B"/>
    <property type="match status" value="1"/>
</dbReference>
<feature type="transmembrane region" description="Helical" evidence="12">
    <location>
        <begin position="278"/>
        <end position="298"/>
    </location>
</feature>
<dbReference type="InterPro" id="IPR007369">
    <property type="entry name" value="Peptidase_A22B_SPP"/>
</dbReference>
<organism evidence="14 15">
    <name type="scientific">Genlisea aurea</name>
    <dbReference type="NCBI Taxonomy" id="192259"/>
    <lineage>
        <taxon>Eukaryota</taxon>
        <taxon>Viridiplantae</taxon>
        <taxon>Streptophyta</taxon>
        <taxon>Embryophyta</taxon>
        <taxon>Tracheophyta</taxon>
        <taxon>Spermatophyta</taxon>
        <taxon>Magnoliopsida</taxon>
        <taxon>eudicotyledons</taxon>
        <taxon>Gunneridae</taxon>
        <taxon>Pentapetalae</taxon>
        <taxon>asterids</taxon>
        <taxon>lamiids</taxon>
        <taxon>Lamiales</taxon>
        <taxon>Lentibulariaceae</taxon>
        <taxon>Genlisea</taxon>
    </lineage>
</organism>
<name>S8C621_9LAMI</name>
<feature type="transmembrane region" description="Helical" evidence="12">
    <location>
        <begin position="236"/>
        <end position="258"/>
    </location>
</feature>
<evidence type="ECO:0000256" key="3">
    <source>
        <dbReference type="ARBA" id="ARBA00006859"/>
    </source>
</evidence>
<keyword evidence="15" id="KW-1185">Reference proteome</keyword>
<dbReference type="Gene3D" id="3.50.30.30">
    <property type="match status" value="1"/>
</dbReference>
<evidence type="ECO:0000256" key="10">
    <source>
        <dbReference type="ARBA" id="ARBA00023136"/>
    </source>
</evidence>
<feature type="transmembrane region" description="Helical" evidence="12">
    <location>
        <begin position="327"/>
        <end position="350"/>
    </location>
</feature>
<feature type="transmembrane region" description="Helical" evidence="12">
    <location>
        <begin position="212"/>
        <end position="230"/>
    </location>
</feature>
<dbReference type="Proteomes" id="UP000015453">
    <property type="component" value="Unassembled WGS sequence"/>
</dbReference>
<keyword evidence="5 12" id="KW-0812">Transmembrane</keyword>
<dbReference type="GO" id="GO:0030660">
    <property type="term" value="C:Golgi-associated vesicle membrane"/>
    <property type="evidence" value="ECO:0007669"/>
    <property type="project" value="TreeGrafter"/>
</dbReference>
<comment type="similarity">
    <text evidence="3">Belongs to the peptidase A22B family.</text>
</comment>
<dbReference type="InterPro" id="IPR046450">
    <property type="entry name" value="PA_dom_sf"/>
</dbReference>
<keyword evidence="10 12" id="KW-0472">Membrane</keyword>
<evidence type="ECO:0000256" key="9">
    <source>
        <dbReference type="ARBA" id="ARBA00022989"/>
    </source>
</evidence>
<keyword evidence="11" id="KW-0325">Glycoprotein</keyword>
<dbReference type="EMBL" id="AUSU01006252">
    <property type="protein sequence ID" value="EPS62285.1"/>
    <property type="molecule type" value="Genomic_DNA"/>
</dbReference>
<dbReference type="PANTHER" id="PTHR12174:SF90">
    <property type="entry name" value="SIGNAL PEPTIDE PEPTIDASE-LIKE 3"/>
    <property type="match status" value="1"/>
</dbReference>
<keyword evidence="9 12" id="KW-1133">Transmembrane helix</keyword>
<gene>
    <name evidence="14" type="ORF">M569_12504</name>
</gene>
<dbReference type="FunFam" id="3.50.30.30:FF:000007">
    <property type="entry name" value="Signal peptide peptidase-like 3"/>
    <property type="match status" value="1"/>
</dbReference>
<comment type="function">
    <text evidence="1">Intramembrane-cleaving aspartic protease (I-CLiP) that cleaves type II membrane signal peptides in the hydrophobic plane of the membrane.</text>
</comment>
<dbReference type="GO" id="GO:0005765">
    <property type="term" value="C:lysosomal membrane"/>
    <property type="evidence" value="ECO:0007669"/>
    <property type="project" value="TreeGrafter"/>
</dbReference>
<dbReference type="GO" id="GO:0098554">
    <property type="term" value="C:cytoplasmic side of endoplasmic reticulum membrane"/>
    <property type="evidence" value="ECO:0007669"/>
    <property type="project" value="TreeGrafter"/>
</dbReference>
<evidence type="ECO:0000313" key="15">
    <source>
        <dbReference type="Proteomes" id="UP000015453"/>
    </source>
</evidence>
<evidence type="ECO:0000256" key="2">
    <source>
        <dbReference type="ARBA" id="ARBA00004337"/>
    </source>
</evidence>
<dbReference type="Pfam" id="PF02225">
    <property type="entry name" value="PA"/>
    <property type="match status" value="1"/>
</dbReference>
<dbReference type="SUPFAM" id="SSF52025">
    <property type="entry name" value="PA domain"/>
    <property type="match status" value="1"/>
</dbReference>
<keyword evidence="6" id="KW-0732">Signal</keyword>
<comment type="caution">
    <text evidence="14">The sequence shown here is derived from an EMBL/GenBank/DDBJ whole genome shotgun (WGS) entry which is preliminary data.</text>
</comment>
<feature type="non-terminal residue" evidence="14">
    <location>
        <position position="391"/>
    </location>
</feature>
<evidence type="ECO:0000256" key="11">
    <source>
        <dbReference type="ARBA" id="ARBA00023180"/>
    </source>
</evidence>
<keyword evidence="4" id="KW-0645">Protease</keyword>
<dbReference type="GO" id="GO:0010008">
    <property type="term" value="C:endosome membrane"/>
    <property type="evidence" value="ECO:0007669"/>
    <property type="project" value="UniProtKB-SubCell"/>
</dbReference>
<comment type="subcellular location">
    <subcellularLocation>
        <location evidence="2">Endosome membrane</location>
        <topology evidence="2">Multi-pass membrane protein</topology>
    </subcellularLocation>
</comment>
<keyword evidence="7" id="KW-0967">Endosome</keyword>
<dbReference type="SMART" id="SM00730">
    <property type="entry name" value="PSN"/>
    <property type="match status" value="1"/>
</dbReference>
<evidence type="ECO:0000313" key="14">
    <source>
        <dbReference type="EMBL" id="EPS62285.1"/>
    </source>
</evidence>
<evidence type="ECO:0000256" key="1">
    <source>
        <dbReference type="ARBA" id="ARBA00003012"/>
    </source>
</evidence>
<feature type="domain" description="PA" evidence="13">
    <location>
        <begin position="47"/>
        <end position="120"/>
    </location>
</feature>
<evidence type="ECO:0000256" key="5">
    <source>
        <dbReference type="ARBA" id="ARBA00022692"/>
    </source>
</evidence>
<protein>
    <recommendedName>
        <fullName evidence="13">PA domain-containing protein</fullName>
    </recommendedName>
</protein>
<reference evidence="14 15" key="1">
    <citation type="journal article" date="2013" name="BMC Genomics">
        <title>The miniature genome of a carnivorous plant Genlisea aurea contains a low number of genes and short non-coding sequences.</title>
        <authorList>
            <person name="Leushkin E.V."/>
            <person name="Sutormin R.A."/>
            <person name="Nabieva E.R."/>
            <person name="Penin A.A."/>
            <person name="Kondrashov A.S."/>
            <person name="Logacheva M.D."/>
        </authorList>
    </citation>
    <scope>NUCLEOTIDE SEQUENCE [LARGE SCALE GENOMIC DNA]</scope>
</reference>
<accession>S8C621</accession>
<feature type="transmembrane region" description="Helical" evidence="12">
    <location>
        <begin position="152"/>
        <end position="171"/>
    </location>
</feature>
<dbReference type="GO" id="GO:0033619">
    <property type="term" value="P:membrane protein proteolysis"/>
    <property type="evidence" value="ECO:0007669"/>
    <property type="project" value="TreeGrafter"/>
</dbReference>
<dbReference type="GO" id="GO:0042500">
    <property type="term" value="F:aspartic endopeptidase activity, intramembrane cleaving"/>
    <property type="evidence" value="ECO:0007669"/>
    <property type="project" value="InterPro"/>
</dbReference>
<sequence length="391" mass="42710">MKVNIRVNGEEQESVVGLNAGFGSFLPQKAKHAQRLPASFTKPLNSCSLLSPKLSGSIALSLRGDCEFKTKALIAQEGGAAALVVINTDEGLLEMGCGNDTNVDIGIPVVTISNSGGDEINKSMAEGKKGKLSFSFWMELLLYSPTRPIVDYSVVFLWLMAVGTVVCASLWSDFIEPEQRDGYQNDLTPKGSSSAVNKEKEDEILSINTKSAVVFVITASTFLLLLYFFMSSSFVWVLIILFCIGGIEGMHSCLVPLLSRKCEGLGEKKLNLPLLGEVSILSMSVLIFCVIFAVLWAITRKESYSWIGQDVLGIYSLNMPFDMSPQVATVLLCCAFVYDIFWVFLSPLIFRDSVMIAVARGDKSGGESIPMLLRVPRLADPYYGYNMIGFG</sequence>
<dbReference type="GO" id="GO:0098553">
    <property type="term" value="C:lumenal side of endoplasmic reticulum membrane"/>
    <property type="evidence" value="ECO:0007669"/>
    <property type="project" value="TreeGrafter"/>
</dbReference>
<evidence type="ECO:0000256" key="6">
    <source>
        <dbReference type="ARBA" id="ARBA00022729"/>
    </source>
</evidence>